<feature type="short sequence motif" description="PRPP-binding" evidence="5">
    <location>
        <begin position="97"/>
        <end position="109"/>
    </location>
</feature>
<dbReference type="EMBL" id="ACIN03000001">
    <property type="protein sequence ID" value="ESK66352.1"/>
    <property type="molecule type" value="Genomic_DNA"/>
</dbReference>
<evidence type="ECO:0000259" key="6">
    <source>
        <dbReference type="Pfam" id="PF00156"/>
    </source>
</evidence>
<evidence type="ECO:0000256" key="5">
    <source>
        <dbReference type="HAMAP-Rule" id="MF_01219"/>
    </source>
</evidence>
<dbReference type="RefSeq" id="WP_023390700.1">
    <property type="nucleotide sequence ID" value="NZ_KI535340.1"/>
</dbReference>
<name>W1Q564_ABIDE</name>
<evidence type="ECO:0000313" key="8">
    <source>
        <dbReference type="Proteomes" id="UP000019050"/>
    </source>
</evidence>
<dbReference type="PANTHER" id="PTHR11608:SF0">
    <property type="entry name" value="BIFUNCTIONAL PROTEIN PYRR"/>
    <property type="match status" value="1"/>
</dbReference>
<dbReference type="OrthoDB" id="9802227at2"/>
<dbReference type="GO" id="GO:0004845">
    <property type="term" value="F:uracil phosphoribosyltransferase activity"/>
    <property type="evidence" value="ECO:0007669"/>
    <property type="project" value="UniProtKB-UniRule"/>
</dbReference>
<dbReference type="FunFam" id="3.40.50.2020:FF:000020">
    <property type="entry name" value="Bifunctional protein PyrR"/>
    <property type="match status" value="1"/>
</dbReference>
<dbReference type="SUPFAM" id="SSF53271">
    <property type="entry name" value="PRTase-like"/>
    <property type="match status" value="1"/>
</dbReference>
<accession>W1Q564</accession>
<dbReference type="Pfam" id="PF00156">
    <property type="entry name" value="Pribosyltran"/>
    <property type="match status" value="1"/>
</dbReference>
<evidence type="ECO:0000256" key="4">
    <source>
        <dbReference type="ARBA" id="ARBA00023163"/>
    </source>
</evidence>
<sequence length="174" mass="19929">MKRRVLFDASQINRMLTRMAHEINERTDIHQVVLVGIKTRGANLADRLQEKLATITQVQVAVEHIDIQFYRDDLVKNHDDPQIKHLSFTHKLTDKTVVIVDDVLYTGRTVRAAMDAILDVSRPQVIRLAIMVDRGHRELPIRADFIGKNIPTAHEENVHVCLQEVDGTEEILLT</sequence>
<dbReference type="GeneID" id="84818095"/>
<dbReference type="HAMAP" id="MF_01219">
    <property type="entry name" value="PyrR"/>
    <property type="match status" value="1"/>
</dbReference>
<dbReference type="Gene3D" id="3.40.50.2020">
    <property type="match status" value="1"/>
</dbReference>
<proteinExistence type="inferred from homology"/>
<organism evidence="7 8">
    <name type="scientific">Abiotrophia defectiva ATCC 49176</name>
    <dbReference type="NCBI Taxonomy" id="592010"/>
    <lineage>
        <taxon>Bacteria</taxon>
        <taxon>Bacillati</taxon>
        <taxon>Bacillota</taxon>
        <taxon>Bacilli</taxon>
        <taxon>Lactobacillales</taxon>
        <taxon>Aerococcaceae</taxon>
        <taxon>Abiotrophia</taxon>
    </lineage>
</organism>
<dbReference type="InterPro" id="IPR029057">
    <property type="entry name" value="PRTase-like"/>
</dbReference>
<gene>
    <name evidence="5" type="primary">pyrR</name>
    <name evidence="7" type="ORF">GCWU000182_000039</name>
</gene>
<dbReference type="GO" id="GO:0003723">
    <property type="term" value="F:RNA binding"/>
    <property type="evidence" value="ECO:0007669"/>
    <property type="project" value="UniProtKB-UniRule"/>
</dbReference>
<dbReference type="NCBIfam" id="NF003549">
    <property type="entry name" value="PRK05205.1-5"/>
    <property type="match status" value="1"/>
</dbReference>
<dbReference type="InterPro" id="IPR000836">
    <property type="entry name" value="PRTase_dom"/>
</dbReference>
<dbReference type="eggNOG" id="COG2065">
    <property type="taxonomic scope" value="Bacteria"/>
</dbReference>
<evidence type="ECO:0000256" key="1">
    <source>
        <dbReference type="ARBA" id="ARBA00005565"/>
    </source>
</evidence>
<dbReference type="CDD" id="cd06223">
    <property type="entry name" value="PRTases_typeI"/>
    <property type="match status" value="1"/>
</dbReference>
<dbReference type="InterPro" id="IPR023050">
    <property type="entry name" value="PyrR"/>
</dbReference>
<evidence type="ECO:0000256" key="2">
    <source>
        <dbReference type="ARBA" id="ARBA00022472"/>
    </source>
</evidence>
<dbReference type="InterPro" id="IPR050137">
    <property type="entry name" value="PyrR_bifunctional"/>
</dbReference>
<dbReference type="HOGENOM" id="CLU_094234_2_1_9"/>
<comment type="catalytic activity">
    <reaction evidence="5">
        <text>UMP + diphosphate = 5-phospho-alpha-D-ribose 1-diphosphate + uracil</text>
        <dbReference type="Rhea" id="RHEA:13017"/>
        <dbReference type="ChEBI" id="CHEBI:17568"/>
        <dbReference type="ChEBI" id="CHEBI:33019"/>
        <dbReference type="ChEBI" id="CHEBI:57865"/>
        <dbReference type="ChEBI" id="CHEBI:58017"/>
        <dbReference type="EC" id="2.4.2.9"/>
    </reaction>
</comment>
<reference evidence="7" key="1">
    <citation type="submission" date="2013-06" db="EMBL/GenBank/DDBJ databases">
        <authorList>
            <person name="Weinstock G."/>
            <person name="Sodergren E."/>
            <person name="Clifton S."/>
            <person name="Fulton L."/>
            <person name="Fulton B."/>
            <person name="Courtney L."/>
            <person name="Fronick C."/>
            <person name="Harrison M."/>
            <person name="Strong C."/>
            <person name="Farmer C."/>
            <person name="Delahaunty K."/>
            <person name="Markovic C."/>
            <person name="Hall O."/>
            <person name="Minx P."/>
            <person name="Tomlinson C."/>
            <person name="Mitreva M."/>
            <person name="Nelson J."/>
            <person name="Hou S."/>
            <person name="Wollam A."/>
            <person name="Pepin K.H."/>
            <person name="Johnson M."/>
            <person name="Bhonagiri V."/>
            <person name="Nash W.E."/>
            <person name="Warren W."/>
            <person name="Chinwalla A."/>
            <person name="Mardis E.R."/>
            <person name="Wilson R.K."/>
        </authorList>
    </citation>
    <scope>NUCLEOTIDE SEQUENCE [LARGE SCALE GENOMIC DNA]</scope>
    <source>
        <strain evidence="7">ATCC 49176</strain>
    </source>
</reference>
<comment type="caution">
    <text evidence="7">The sequence shown here is derived from an EMBL/GenBank/DDBJ whole genome shotgun (WGS) entry which is preliminary data.</text>
</comment>
<dbReference type="AlphaFoldDB" id="W1Q564"/>
<keyword evidence="4 5" id="KW-0804">Transcription</keyword>
<comment type="function">
    <text evidence="5">Also displays a weak uracil phosphoribosyltransferase activity which is not physiologically significant.</text>
</comment>
<feature type="domain" description="Phosphoribosyltransferase" evidence="6">
    <location>
        <begin position="10"/>
        <end position="161"/>
    </location>
</feature>
<evidence type="ECO:0000313" key="7">
    <source>
        <dbReference type="EMBL" id="ESK66352.1"/>
    </source>
</evidence>
<keyword evidence="2 5" id="KW-0806">Transcription termination</keyword>
<comment type="subunit">
    <text evidence="5">Homodimer and homohexamer; in equilibrium.</text>
</comment>
<keyword evidence="8" id="KW-1185">Reference proteome</keyword>
<dbReference type="EC" id="2.4.2.9" evidence="5"/>
<dbReference type="PANTHER" id="PTHR11608">
    <property type="entry name" value="BIFUNCTIONAL PROTEIN PYRR"/>
    <property type="match status" value="1"/>
</dbReference>
<comment type="function">
    <text evidence="5">Regulates transcriptional attenuation of the pyrimidine nucleotide (pyr) operon by binding in a uridine-dependent manner to specific sites on pyr mRNA. This disrupts an antiterminator hairpin in the RNA and favors formation of a downstream transcription terminator, leading to a reduced expression of downstream genes.</text>
</comment>
<comment type="similarity">
    <text evidence="1 5">Belongs to the purine/pyrimidine phosphoribosyltransferase family. PyrR subfamily.</text>
</comment>
<protein>
    <recommendedName>
        <fullName evidence="5">Bifunctional protein PyrR</fullName>
    </recommendedName>
    <domain>
        <recommendedName>
            <fullName evidence="5">Pyrimidine operon regulatory protein</fullName>
        </recommendedName>
    </domain>
    <domain>
        <recommendedName>
            <fullName evidence="5">Uracil phosphoribosyltransferase</fullName>
            <shortName evidence="5">UPRTase</shortName>
            <ecNumber evidence="5">2.4.2.9</ecNumber>
        </recommendedName>
    </domain>
</protein>
<keyword evidence="5" id="KW-0694">RNA-binding</keyword>
<keyword evidence="5" id="KW-0808">Transferase</keyword>
<dbReference type="GO" id="GO:0006353">
    <property type="term" value="P:DNA-templated transcription termination"/>
    <property type="evidence" value="ECO:0007669"/>
    <property type="project" value="UniProtKB-UniRule"/>
</dbReference>
<dbReference type="Proteomes" id="UP000019050">
    <property type="component" value="Unassembled WGS sequence"/>
</dbReference>
<keyword evidence="3 5" id="KW-0805">Transcription regulation</keyword>
<evidence type="ECO:0000256" key="3">
    <source>
        <dbReference type="ARBA" id="ARBA00023015"/>
    </source>
</evidence>
<dbReference type="STRING" id="592010.GCWU000182_000039"/>
<keyword evidence="5 7" id="KW-0328">Glycosyltransferase</keyword>